<accession>A0A6N7XHN0</accession>
<dbReference type="Proteomes" id="UP000440713">
    <property type="component" value="Unassembled WGS sequence"/>
</dbReference>
<gene>
    <name evidence="2" type="ORF">FYJ71_09270</name>
</gene>
<dbReference type="RefSeq" id="WP_154538598.1">
    <property type="nucleotide sequence ID" value="NZ_JAQYHJ010000109.1"/>
</dbReference>
<sequence length="181" mass="20768">MSDNIKVIEILAEMEEILDEASGFPLSKKVGIDKDEFIDLIAELREALPYELERALKIINEENVIIESARNDANFILDEAKKERDQKIKECNDEIIIKNKHVEAEIENMMKEATLRAEELVSDSKIIKEARAKADRLVKEATEYARDMREGAKLYSIDQLNIVEATLSEMLDEVRSNKSQL</sequence>
<feature type="coiled-coil region" evidence="1">
    <location>
        <begin position="66"/>
        <end position="147"/>
    </location>
</feature>
<evidence type="ECO:0000256" key="1">
    <source>
        <dbReference type="SAM" id="Coils"/>
    </source>
</evidence>
<organism evidence="2 3">
    <name type="scientific">Peptostreptococcus porci</name>
    <dbReference type="NCBI Taxonomy" id="2652282"/>
    <lineage>
        <taxon>Bacteria</taxon>
        <taxon>Bacillati</taxon>
        <taxon>Bacillota</taxon>
        <taxon>Clostridia</taxon>
        <taxon>Peptostreptococcales</taxon>
        <taxon>Peptostreptococcaceae</taxon>
        <taxon>Peptostreptococcus</taxon>
    </lineage>
</organism>
<reference evidence="2 3" key="1">
    <citation type="submission" date="2019-08" db="EMBL/GenBank/DDBJ databases">
        <title>In-depth cultivation of the pig gut microbiome towards novel bacterial diversity and tailored functional studies.</title>
        <authorList>
            <person name="Wylensek D."/>
            <person name="Hitch T.C.A."/>
            <person name="Clavel T."/>
        </authorList>
    </citation>
    <scope>NUCLEOTIDE SEQUENCE [LARGE SCALE GENOMIC DNA]</scope>
    <source>
        <strain evidence="2 3">WCA-SAB-591-4A-A</strain>
    </source>
</reference>
<evidence type="ECO:0000313" key="3">
    <source>
        <dbReference type="Proteomes" id="UP000440713"/>
    </source>
</evidence>
<evidence type="ECO:0000313" key="2">
    <source>
        <dbReference type="EMBL" id="MST63123.1"/>
    </source>
</evidence>
<protein>
    <submittedName>
        <fullName evidence="2">Permease</fullName>
    </submittedName>
</protein>
<name>A0A6N7XHN0_9FIRM</name>
<dbReference type="AlphaFoldDB" id="A0A6N7XHN0"/>
<keyword evidence="3" id="KW-1185">Reference proteome</keyword>
<keyword evidence="1" id="KW-0175">Coiled coil</keyword>
<proteinExistence type="predicted"/>
<dbReference type="EMBL" id="VUNE01000005">
    <property type="protein sequence ID" value="MST63123.1"/>
    <property type="molecule type" value="Genomic_DNA"/>
</dbReference>
<comment type="caution">
    <text evidence="2">The sequence shown here is derived from an EMBL/GenBank/DDBJ whole genome shotgun (WGS) entry which is preliminary data.</text>
</comment>